<name>A0ABR1KTK6_9PEZI</name>
<reference evidence="2 3" key="1">
    <citation type="submission" date="2024-04" db="EMBL/GenBank/DDBJ databases">
        <title>Phyllosticta paracitricarpa is synonymous to the EU quarantine fungus P. citricarpa based on phylogenomic analyses.</title>
        <authorList>
            <consortium name="Lawrence Berkeley National Laboratory"/>
            <person name="Van Ingen-Buijs V.A."/>
            <person name="Van Westerhoven A.C."/>
            <person name="Haridas S."/>
            <person name="Skiadas P."/>
            <person name="Martin F."/>
            <person name="Groenewald J.Z."/>
            <person name="Crous P.W."/>
            <person name="Seidl M.F."/>
        </authorList>
    </citation>
    <scope>NUCLEOTIDE SEQUENCE [LARGE SCALE GENOMIC DNA]</scope>
    <source>
        <strain evidence="2 3">CBS 123371</strain>
    </source>
</reference>
<feature type="region of interest" description="Disordered" evidence="1">
    <location>
        <begin position="1"/>
        <end position="53"/>
    </location>
</feature>
<feature type="compositionally biased region" description="Low complexity" evidence="1">
    <location>
        <begin position="9"/>
        <end position="19"/>
    </location>
</feature>
<accession>A0ABR1KTK6</accession>
<evidence type="ECO:0000313" key="3">
    <source>
        <dbReference type="Proteomes" id="UP001363622"/>
    </source>
</evidence>
<sequence>MYIPPAAVSTTQQQSSSSTIEQQNSLTSTPQPHDQNASQRPRHGSLRPPGRILPRRMGRRLQQHHHDGLRHLVRAGPLRLDARRHQEAGPGKVDHGRFFGRLTRITRTASARLSRRCPGGAQEEHGTGGAFRPYGKSTGFGDPISIQTVDVVTAAKAAKACVELGARARQVHSHPHINLRASIHPSTILLSFPTTPPPPSPFSYRTEVVRSDGTATEESDARG</sequence>
<dbReference type="EMBL" id="JBBPHU010000004">
    <property type="protein sequence ID" value="KAK7518598.1"/>
    <property type="molecule type" value="Genomic_DNA"/>
</dbReference>
<evidence type="ECO:0000313" key="2">
    <source>
        <dbReference type="EMBL" id="KAK7518598.1"/>
    </source>
</evidence>
<gene>
    <name evidence="2" type="ORF">IWZ03DRAFT_150366</name>
</gene>
<organism evidence="2 3">
    <name type="scientific">Phyllosticta citriasiana</name>
    <dbReference type="NCBI Taxonomy" id="595635"/>
    <lineage>
        <taxon>Eukaryota</taxon>
        <taxon>Fungi</taxon>
        <taxon>Dikarya</taxon>
        <taxon>Ascomycota</taxon>
        <taxon>Pezizomycotina</taxon>
        <taxon>Dothideomycetes</taxon>
        <taxon>Dothideomycetes incertae sedis</taxon>
        <taxon>Botryosphaeriales</taxon>
        <taxon>Phyllostictaceae</taxon>
        <taxon>Phyllosticta</taxon>
    </lineage>
</organism>
<protein>
    <submittedName>
        <fullName evidence="2">Uncharacterized protein</fullName>
    </submittedName>
</protein>
<feature type="compositionally biased region" description="Polar residues" evidence="1">
    <location>
        <begin position="20"/>
        <end position="39"/>
    </location>
</feature>
<proteinExistence type="predicted"/>
<comment type="caution">
    <text evidence="2">The sequence shown here is derived from an EMBL/GenBank/DDBJ whole genome shotgun (WGS) entry which is preliminary data.</text>
</comment>
<feature type="region of interest" description="Disordered" evidence="1">
    <location>
        <begin position="111"/>
        <end position="132"/>
    </location>
</feature>
<feature type="region of interest" description="Disordered" evidence="1">
    <location>
        <begin position="195"/>
        <end position="223"/>
    </location>
</feature>
<evidence type="ECO:0000256" key="1">
    <source>
        <dbReference type="SAM" id="MobiDB-lite"/>
    </source>
</evidence>
<keyword evidence="3" id="KW-1185">Reference proteome</keyword>
<dbReference type="Proteomes" id="UP001363622">
    <property type="component" value="Unassembled WGS sequence"/>
</dbReference>